<keyword evidence="3" id="KW-0812">Transmembrane</keyword>
<dbReference type="SMART" id="SM00208">
    <property type="entry name" value="TNFR"/>
    <property type="match status" value="2"/>
</dbReference>
<dbReference type="RefSeq" id="XP_029008016.1">
    <property type="nucleotide sequence ID" value="XM_029152183.3"/>
</dbReference>
<dbReference type="FunCoup" id="A0A6P7MMH1">
    <property type="interactions" value="115"/>
</dbReference>
<feature type="chain" id="PRO_5027605371" evidence="4">
    <location>
        <begin position="23"/>
        <end position="274"/>
    </location>
</feature>
<dbReference type="KEGG" id="bspl:114856314"/>
<evidence type="ECO:0000256" key="3">
    <source>
        <dbReference type="SAM" id="Phobius"/>
    </source>
</evidence>
<feature type="compositionally biased region" description="Low complexity" evidence="2">
    <location>
        <begin position="177"/>
        <end position="186"/>
    </location>
</feature>
<name>A0A6P7MMH1_BETSP</name>
<proteinExistence type="predicted"/>
<dbReference type="SMART" id="SM01411">
    <property type="entry name" value="Ephrin_rec_like"/>
    <property type="match status" value="2"/>
</dbReference>
<dbReference type="OrthoDB" id="9932129at2759"/>
<dbReference type="Gene3D" id="2.10.50.10">
    <property type="entry name" value="Tumor Necrosis Factor Receptor, subunit A, domain 2"/>
    <property type="match status" value="2"/>
</dbReference>
<evidence type="ECO:0000259" key="5">
    <source>
        <dbReference type="PROSITE" id="PS50050"/>
    </source>
</evidence>
<dbReference type="GO" id="GO:0042127">
    <property type="term" value="P:regulation of cell population proliferation"/>
    <property type="evidence" value="ECO:0007669"/>
    <property type="project" value="TreeGrafter"/>
</dbReference>
<keyword evidence="7" id="KW-0675">Receptor</keyword>
<keyword evidence="4" id="KW-0732">Signal</keyword>
<feature type="disulfide bond" evidence="1">
    <location>
        <begin position="39"/>
        <end position="54"/>
    </location>
</feature>
<dbReference type="PANTHER" id="PTHR47139:SF3">
    <property type="entry name" value="SI:CH73-361P23.3"/>
    <property type="match status" value="1"/>
</dbReference>
<evidence type="ECO:0000256" key="1">
    <source>
        <dbReference type="PROSITE-ProRule" id="PRU00206"/>
    </source>
</evidence>
<dbReference type="SUPFAM" id="SSF57586">
    <property type="entry name" value="TNF receptor-like"/>
    <property type="match status" value="2"/>
</dbReference>
<dbReference type="Proteomes" id="UP000515150">
    <property type="component" value="Chromosome 5"/>
</dbReference>
<dbReference type="InParanoid" id="A0A6P7MMH1"/>
<dbReference type="Pfam" id="PF00020">
    <property type="entry name" value="TNFR_c6"/>
    <property type="match status" value="1"/>
</dbReference>
<dbReference type="AlphaFoldDB" id="A0A6P7MMH1"/>
<keyword evidence="3" id="KW-0472">Membrane</keyword>
<dbReference type="PROSITE" id="PS50050">
    <property type="entry name" value="TNFR_NGFR_2"/>
    <property type="match status" value="1"/>
</dbReference>
<feature type="region of interest" description="Disordered" evidence="2">
    <location>
        <begin position="243"/>
        <end position="274"/>
    </location>
</feature>
<feature type="signal peptide" evidence="4">
    <location>
        <begin position="1"/>
        <end position="22"/>
    </location>
</feature>
<evidence type="ECO:0000313" key="6">
    <source>
        <dbReference type="Proteomes" id="UP000515150"/>
    </source>
</evidence>
<protein>
    <submittedName>
        <fullName evidence="7">Tumor necrosis factor receptor superfamily member 4</fullName>
    </submittedName>
</protein>
<keyword evidence="1" id="KW-1015">Disulfide bond</keyword>
<evidence type="ECO:0000313" key="7">
    <source>
        <dbReference type="RefSeq" id="XP_029008016.1"/>
    </source>
</evidence>
<feature type="repeat" description="TNFR-Cys" evidence="1">
    <location>
        <begin position="38"/>
        <end position="80"/>
    </location>
</feature>
<reference evidence="7" key="1">
    <citation type="submission" date="2025-08" db="UniProtKB">
        <authorList>
            <consortium name="RefSeq"/>
        </authorList>
    </citation>
    <scope>IDENTIFICATION</scope>
</reference>
<feature type="transmembrane region" description="Helical" evidence="3">
    <location>
        <begin position="211"/>
        <end position="232"/>
    </location>
</feature>
<organism evidence="6 7">
    <name type="scientific">Betta splendens</name>
    <name type="common">Siamese fighting fish</name>
    <dbReference type="NCBI Taxonomy" id="158456"/>
    <lineage>
        <taxon>Eukaryota</taxon>
        <taxon>Metazoa</taxon>
        <taxon>Chordata</taxon>
        <taxon>Craniata</taxon>
        <taxon>Vertebrata</taxon>
        <taxon>Euteleostomi</taxon>
        <taxon>Actinopterygii</taxon>
        <taxon>Neopterygii</taxon>
        <taxon>Teleostei</taxon>
        <taxon>Neoteleostei</taxon>
        <taxon>Acanthomorphata</taxon>
        <taxon>Anabantaria</taxon>
        <taxon>Anabantiformes</taxon>
        <taxon>Anabantoidei</taxon>
        <taxon>Osphronemidae</taxon>
        <taxon>Betta</taxon>
    </lineage>
</organism>
<dbReference type="InterPro" id="IPR001368">
    <property type="entry name" value="TNFR/NGFR_Cys_rich_reg"/>
</dbReference>
<gene>
    <name evidence="7" type="primary">si:ch73-361p23.3</name>
</gene>
<keyword evidence="6" id="KW-1185">Reference proteome</keyword>
<evidence type="ECO:0000256" key="2">
    <source>
        <dbReference type="SAM" id="MobiDB-lite"/>
    </source>
</evidence>
<feature type="domain" description="TNFR-Cys" evidence="5">
    <location>
        <begin position="38"/>
        <end position="80"/>
    </location>
</feature>
<keyword evidence="3" id="KW-1133">Transmembrane helix</keyword>
<dbReference type="GeneID" id="114856314"/>
<comment type="caution">
    <text evidence="1">Lacks conserved residue(s) required for the propagation of feature annotation.</text>
</comment>
<accession>A0A6P7MMH1</accession>
<dbReference type="GO" id="GO:0038023">
    <property type="term" value="F:signaling receptor activity"/>
    <property type="evidence" value="ECO:0007669"/>
    <property type="project" value="TreeGrafter"/>
</dbReference>
<sequence length="274" mass="29942">MLPPKLLLLSLAVLKLISPLEAKRCGKGYRTHEGHCAPCPKNYYQPEENDSATCTPCTRCSSKDGSLVKDVCTSVSNTRCQCRPGFVSLEPGSITCYCDVGFGNTDQECVKCRDGYFNNIQNSPCQKWKECKSGVKTPGNTTSDVTCNDPSDDAVAEHFLTRLTSLRPREEPRTRPPRATTTATAASPHHRGTTRRSEAPTSPSSTDYTNYIGMALLIFGVVGLVMLTAVTCKLHIFPCLQEKQPEPHNPSCRRPVEESGDGSLSILKVNAEEP</sequence>
<feature type="region of interest" description="Disordered" evidence="2">
    <location>
        <begin position="162"/>
        <end position="204"/>
    </location>
</feature>
<evidence type="ECO:0000256" key="4">
    <source>
        <dbReference type="SAM" id="SignalP"/>
    </source>
</evidence>
<dbReference type="PANTHER" id="PTHR47139">
    <property type="entry name" value="TUMOR NECROSIS FACTOR RECEPTOR SUPERFAMILY MEMBER 9"/>
    <property type="match status" value="1"/>
</dbReference>